<dbReference type="NCBIfam" id="NF004064">
    <property type="entry name" value="PRK05578.1"/>
    <property type="match status" value="1"/>
</dbReference>
<evidence type="ECO:0000256" key="6">
    <source>
        <dbReference type="ARBA" id="ARBA00022801"/>
    </source>
</evidence>
<feature type="domain" description="CMP/dCMP-type deaminase" evidence="14">
    <location>
        <begin position="1"/>
        <end position="110"/>
    </location>
</feature>
<comment type="similarity">
    <text evidence="3 13">Belongs to the cytidine and deoxycytidylate deaminase family.</text>
</comment>
<dbReference type="GO" id="GO:0042802">
    <property type="term" value="F:identical protein binding"/>
    <property type="evidence" value="ECO:0007669"/>
    <property type="project" value="UniProtKB-ARBA"/>
</dbReference>
<dbReference type="InterPro" id="IPR006262">
    <property type="entry name" value="Cyt_deam_tetra"/>
</dbReference>
<evidence type="ECO:0000256" key="3">
    <source>
        <dbReference type="ARBA" id="ARBA00006576"/>
    </source>
</evidence>
<dbReference type="Gene3D" id="3.40.140.10">
    <property type="entry name" value="Cytidine Deaminase, domain 2"/>
    <property type="match status" value="1"/>
</dbReference>
<dbReference type="OMA" id="QQVFTGC"/>
<accession>D2V9Z7</accession>
<evidence type="ECO:0000313" key="15">
    <source>
        <dbReference type="EMBL" id="EFC46339.1"/>
    </source>
</evidence>
<dbReference type="GO" id="GO:0008270">
    <property type="term" value="F:zinc ion binding"/>
    <property type="evidence" value="ECO:0007669"/>
    <property type="project" value="UniProtKB-UniRule"/>
</dbReference>
<keyword evidence="6 13" id="KW-0378">Hydrolase</keyword>
<organism evidence="16">
    <name type="scientific">Naegleria gruberi</name>
    <name type="common">Amoeba</name>
    <dbReference type="NCBI Taxonomy" id="5762"/>
    <lineage>
        <taxon>Eukaryota</taxon>
        <taxon>Discoba</taxon>
        <taxon>Heterolobosea</taxon>
        <taxon>Tetramitia</taxon>
        <taxon>Eutetramitia</taxon>
        <taxon>Vahlkampfiidae</taxon>
        <taxon>Naegleria</taxon>
    </lineage>
</organism>
<evidence type="ECO:0000256" key="12">
    <source>
        <dbReference type="PIRSR" id="PIRSR606262-3"/>
    </source>
</evidence>
<dbReference type="AlphaFoldDB" id="D2V9Z7"/>
<proteinExistence type="inferred from homology"/>
<evidence type="ECO:0000256" key="7">
    <source>
        <dbReference type="ARBA" id="ARBA00022833"/>
    </source>
</evidence>
<comment type="function">
    <text evidence="2 13">This enzyme scavenges exogenous and endogenous cytidine and 2'-deoxycytidine for UMP synthesis.</text>
</comment>
<dbReference type="VEuPathDB" id="AmoebaDB:NAEGRDRAFT_32387"/>
<dbReference type="PROSITE" id="PS00903">
    <property type="entry name" value="CYT_DCMP_DEAMINASES_1"/>
    <property type="match status" value="1"/>
</dbReference>
<keyword evidence="5 12" id="KW-0479">Metal-binding</keyword>
<dbReference type="GO" id="GO:0005829">
    <property type="term" value="C:cytosol"/>
    <property type="evidence" value="ECO:0007669"/>
    <property type="project" value="TreeGrafter"/>
</dbReference>
<dbReference type="EMBL" id="GG738859">
    <property type="protein sequence ID" value="EFC46339.1"/>
    <property type="molecule type" value="Genomic_DNA"/>
</dbReference>
<dbReference type="InParanoid" id="D2V9Z7"/>
<feature type="binding site" evidence="12">
    <location>
        <position position="48"/>
    </location>
    <ligand>
        <name>Zn(2+)</name>
        <dbReference type="ChEBI" id="CHEBI:29105"/>
        <note>catalytic</note>
    </ligand>
</feature>
<dbReference type="FunFam" id="3.40.140.10:FF:000008">
    <property type="entry name" value="Cytidine deaminase"/>
    <property type="match status" value="1"/>
</dbReference>
<feature type="binding site" evidence="11">
    <location>
        <begin position="37"/>
        <end position="43"/>
    </location>
    <ligand>
        <name>substrate</name>
    </ligand>
</feature>
<dbReference type="CDD" id="cd01283">
    <property type="entry name" value="cytidine_deaminase"/>
    <property type="match status" value="1"/>
</dbReference>
<protein>
    <recommendedName>
        <fullName evidence="4 13">Cytidine deaminase</fullName>
        <ecNumber evidence="4 13">3.5.4.5</ecNumber>
    </recommendedName>
    <alternativeName>
        <fullName evidence="8 13">Cytidine aminohydrolase</fullName>
    </alternativeName>
</protein>
<evidence type="ECO:0000256" key="11">
    <source>
        <dbReference type="PIRSR" id="PIRSR606262-2"/>
    </source>
</evidence>
<dbReference type="InterPro" id="IPR016193">
    <property type="entry name" value="Cytidine_deaminase-like"/>
</dbReference>
<dbReference type="OrthoDB" id="414540at2759"/>
<dbReference type="EC" id="3.5.4.5" evidence="4 13"/>
<gene>
    <name evidence="15" type="ORF">NAEGRDRAFT_32387</name>
</gene>
<name>D2V9Z7_NAEGR</name>
<comment type="catalytic activity">
    <reaction evidence="9 13">
        <text>cytidine + H2O + H(+) = uridine + NH4(+)</text>
        <dbReference type="Rhea" id="RHEA:16069"/>
        <dbReference type="ChEBI" id="CHEBI:15377"/>
        <dbReference type="ChEBI" id="CHEBI:15378"/>
        <dbReference type="ChEBI" id="CHEBI:16704"/>
        <dbReference type="ChEBI" id="CHEBI:17562"/>
        <dbReference type="ChEBI" id="CHEBI:28938"/>
        <dbReference type="EC" id="3.5.4.5"/>
    </reaction>
</comment>
<reference evidence="15 16" key="1">
    <citation type="journal article" date="2010" name="Cell">
        <title>The genome of Naegleria gruberi illuminates early eukaryotic versatility.</title>
        <authorList>
            <person name="Fritz-Laylin L.K."/>
            <person name="Prochnik S.E."/>
            <person name="Ginger M.L."/>
            <person name="Dacks J.B."/>
            <person name="Carpenter M.L."/>
            <person name="Field M.C."/>
            <person name="Kuo A."/>
            <person name="Paredez A."/>
            <person name="Chapman J."/>
            <person name="Pham J."/>
            <person name="Shu S."/>
            <person name="Neupane R."/>
            <person name="Cipriano M."/>
            <person name="Mancuso J."/>
            <person name="Tu H."/>
            <person name="Salamov A."/>
            <person name="Lindquist E."/>
            <person name="Shapiro H."/>
            <person name="Lucas S."/>
            <person name="Grigoriev I.V."/>
            <person name="Cande W.Z."/>
            <person name="Fulton C."/>
            <person name="Rokhsar D.S."/>
            <person name="Dawson S.C."/>
        </authorList>
    </citation>
    <scope>NUCLEOTIDE SEQUENCE [LARGE SCALE GENOMIC DNA]</scope>
    <source>
        <strain evidence="15 16">NEG-M</strain>
    </source>
</reference>
<dbReference type="Proteomes" id="UP000006671">
    <property type="component" value="Unassembled WGS sequence"/>
</dbReference>
<dbReference type="SUPFAM" id="SSF53927">
    <property type="entry name" value="Cytidine deaminase-like"/>
    <property type="match status" value="1"/>
</dbReference>
<keyword evidence="7 12" id="KW-0862">Zinc</keyword>
<evidence type="ECO:0000256" key="4">
    <source>
        <dbReference type="ARBA" id="ARBA00012783"/>
    </source>
</evidence>
<dbReference type="PROSITE" id="PS51747">
    <property type="entry name" value="CYT_DCMP_DEAMINASES_2"/>
    <property type="match status" value="1"/>
</dbReference>
<evidence type="ECO:0000256" key="1">
    <source>
        <dbReference type="ARBA" id="ARBA00001947"/>
    </source>
</evidence>
<dbReference type="GO" id="GO:0072527">
    <property type="term" value="P:pyrimidine-containing compound metabolic process"/>
    <property type="evidence" value="ECO:0007669"/>
    <property type="project" value="UniProtKB-ARBA"/>
</dbReference>
<evidence type="ECO:0000256" key="2">
    <source>
        <dbReference type="ARBA" id="ARBA00003949"/>
    </source>
</evidence>
<dbReference type="Pfam" id="PF00383">
    <property type="entry name" value="dCMP_cyt_deam_1"/>
    <property type="match status" value="1"/>
</dbReference>
<comment type="catalytic activity">
    <reaction evidence="13">
        <text>2'-deoxycytidine + H2O + H(+) = 2'-deoxyuridine + NH4(+)</text>
        <dbReference type="Rhea" id="RHEA:13433"/>
        <dbReference type="ChEBI" id="CHEBI:15377"/>
        <dbReference type="ChEBI" id="CHEBI:15378"/>
        <dbReference type="ChEBI" id="CHEBI:15698"/>
        <dbReference type="ChEBI" id="CHEBI:16450"/>
        <dbReference type="ChEBI" id="CHEBI:28938"/>
        <dbReference type="EC" id="3.5.4.5"/>
    </reaction>
</comment>
<dbReference type="InterPro" id="IPR002125">
    <property type="entry name" value="CMP_dCMP_dom"/>
</dbReference>
<dbReference type="RefSeq" id="XP_002679083.1">
    <property type="nucleotide sequence ID" value="XM_002679037.1"/>
</dbReference>
<dbReference type="KEGG" id="ngr:NAEGRDRAFT_32387"/>
<dbReference type="GO" id="GO:0004126">
    <property type="term" value="F:cytidine deaminase activity"/>
    <property type="evidence" value="ECO:0007669"/>
    <property type="project" value="UniProtKB-UniRule"/>
</dbReference>
<dbReference type="GeneID" id="8859456"/>
<keyword evidence="16" id="KW-1185">Reference proteome</keyword>
<feature type="binding site" evidence="12">
    <location>
        <position position="82"/>
    </location>
    <ligand>
        <name>Zn(2+)</name>
        <dbReference type="ChEBI" id="CHEBI:29105"/>
        <note>catalytic</note>
    </ligand>
</feature>
<dbReference type="PANTHER" id="PTHR11644">
    <property type="entry name" value="CYTIDINE DEAMINASE"/>
    <property type="match status" value="1"/>
</dbReference>
<dbReference type="NCBIfam" id="TIGR01354">
    <property type="entry name" value="cyt_deam_tetra"/>
    <property type="match status" value="1"/>
</dbReference>
<dbReference type="STRING" id="5762.D2V9Z7"/>
<evidence type="ECO:0000313" key="16">
    <source>
        <dbReference type="Proteomes" id="UP000006671"/>
    </source>
</evidence>
<dbReference type="FunCoup" id="D2V9Z7">
    <property type="interactions" value="354"/>
</dbReference>
<feature type="active site" description="Proton donor" evidence="10">
    <location>
        <position position="50"/>
    </location>
</feature>
<evidence type="ECO:0000256" key="10">
    <source>
        <dbReference type="PIRSR" id="PIRSR606262-1"/>
    </source>
</evidence>
<dbReference type="InterPro" id="IPR016192">
    <property type="entry name" value="APOBEC/CMP_deaminase_Zn-bd"/>
</dbReference>
<evidence type="ECO:0000256" key="9">
    <source>
        <dbReference type="ARBA" id="ARBA00049558"/>
    </source>
</evidence>
<dbReference type="GO" id="GO:0055086">
    <property type="term" value="P:nucleobase-containing small molecule metabolic process"/>
    <property type="evidence" value="ECO:0007669"/>
    <property type="project" value="UniProtKB-ARBA"/>
</dbReference>
<comment type="cofactor">
    <cofactor evidence="1 12 13">
        <name>Zn(2+)</name>
        <dbReference type="ChEBI" id="CHEBI:29105"/>
    </cofactor>
</comment>
<dbReference type="eggNOG" id="KOG0833">
    <property type="taxonomic scope" value="Eukaryota"/>
</dbReference>
<sequence>MISKSIDTQKIAYCPYSKFHVGACILGDDGQLYTGCNVENQSYGLTICAERCAVMKMVSNNCHCIKGIVVSTNIGVTPCGACRQVLQEFVDDKTNDFPVLIVNSETNEVLESSMKALLPSAVDLHFLKH</sequence>
<dbReference type="PANTHER" id="PTHR11644:SF2">
    <property type="entry name" value="CYTIDINE DEAMINASE"/>
    <property type="match status" value="1"/>
</dbReference>
<evidence type="ECO:0000256" key="8">
    <source>
        <dbReference type="ARBA" id="ARBA00032005"/>
    </source>
</evidence>
<evidence type="ECO:0000259" key="14">
    <source>
        <dbReference type="PROSITE" id="PS51747"/>
    </source>
</evidence>
<dbReference type="InterPro" id="IPR050202">
    <property type="entry name" value="Cyt/Deoxycyt_deaminase"/>
</dbReference>
<evidence type="ECO:0000256" key="5">
    <source>
        <dbReference type="ARBA" id="ARBA00022723"/>
    </source>
</evidence>
<evidence type="ECO:0000256" key="13">
    <source>
        <dbReference type="RuleBase" id="RU364006"/>
    </source>
</evidence>
<feature type="binding site" evidence="12">
    <location>
        <position position="79"/>
    </location>
    <ligand>
        <name>Zn(2+)</name>
        <dbReference type="ChEBI" id="CHEBI:29105"/>
        <note>catalytic</note>
    </ligand>
</feature>